<keyword evidence="3" id="KW-0808">Transferase</keyword>
<dbReference type="GO" id="GO:0051536">
    <property type="term" value="F:iron-sulfur cluster binding"/>
    <property type="evidence" value="ECO:0007669"/>
    <property type="project" value="UniProtKB-KW"/>
</dbReference>
<evidence type="ECO:0000313" key="11">
    <source>
        <dbReference type="Proteomes" id="UP000595917"/>
    </source>
</evidence>
<comment type="catalytic activity">
    <reaction evidence="8">
        <text>(sulfur carrier)-H + L-cysteine = (sulfur carrier)-SH + L-alanine</text>
        <dbReference type="Rhea" id="RHEA:43892"/>
        <dbReference type="Rhea" id="RHEA-COMP:14737"/>
        <dbReference type="Rhea" id="RHEA-COMP:14739"/>
        <dbReference type="ChEBI" id="CHEBI:29917"/>
        <dbReference type="ChEBI" id="CHEBI:35235"/>
        <dbReference type="ChEBI" id="CHEBI:57972"/>
        <dbReference type="ChEBI" id="CHEBI:64428"/>
        <dbReference type="EC" id="2.8.1.7"/>
    </reaction>
</comment>
<dbReference type="KEGG" id="bhc:JFL75_13775"/>
<evidence type="ECO:0000256" key="7">
    <source>
        <dbReference type="ARBA" id="ARBA00023014"/>
    </source>
</evidence>
<dbReference type="InterPro" id="IPR016454">
    <property type="entry name" value="Cysteine_dSase"/>
</dbReference>
<gene>
    <name evidence="10" type="ORF">JFL75_13775</name>
</gene>
<evidence type="ECO:0000259" key="9">
    <source>
        <dbReference type="Pfam" id="PF00266"/>
    </source>
</evidence>
<protein>
    <submittedName>
        <fullName evidence="10">Cysteine desulfurase</fullName>
    </submittedName>
</protein>
<evidence type="ECO:0000256" key="1">
    <source>
        <dbReference type="ARBA" id="ARBA00001933"/>
    </source>
</evidence>
<organism evidence="10 11">
    <name type="scientific">Breznakiella homolactica</name>
    <dbReference type="NCBI Taxonomy" id="2798577"/>
    <lineage>
        <taxon>Bacteria</taxon>
        <taxon>Pseudomonadati</taxon>
        <taxon>Spirochaetota</taxon>
        <taxon>Spirochaetia</taxon>
        <taxon>Spirochaetales</taxon>
        <taxon>Breznakiellaceae</taxon>
        <taxon>Breznakiella</taxon>
    </lineage>
</organism>
<evidence type="ECO:0000256" key="3">
    <source>
        <dbReference type="ARBA" id="ARBA00022679"/>
    </source>
</evidence>
<dbReference type="RefSeq" id="WP_215625313.1">
    <property type="nucleotide sequence ID" value="NZ_CP067089.2"/>
</dbReference>
<keyword evidence="7" id="KW-0411">Iron-sulfur</keyword>
<dbReference type="PIRSF" id="PIRSF005572">
    <property type="entry name" value="NifS"/>
    <property type="match status" value="1"/>
</dbReference>
<name>A0A7T7XKM5_9SPIR</name>
<dbReference type="Gene3D" id="1.10.260.50">
    <property type="match status" value="1"/>
</dbReference>
<dbReference type="GO" id="GO:0046872">
    <property type="term" value="F:metal ion binding"/>
    <property type="evidence" value="ECO:0007669"/>
    <property type="project" value="UniProtKB-KW"/>
</dbReference>
<keyword evidence="4" id="KW-0479">Metal-binding</keyword>
<dbReference type="AlphaFoldDB" id="A0A7T7XKM5"/>
<dbReference type="SUPFAM" id="SSF53383">
    <property type="entry name" value="PLP-dependent transferases"/>
    <property type="match status" value="1"/>
</dbReference>
<keyword evidence="6" id="KW-0408">Iron</keyword>
<dbReference type="EMBL" id="CP067089">
    <property type="protein sequence ID" value="QQO08007.1"/>
    <property type="molecule type" value="Genomic_DNA"/>
</dbReference>
<evidence type="ECO:0000256" key="6">
    <source>
        <dbReference type="ARBA" id="ARBA00023004"/>
    </source>
</evidence>
<proteinExistence type="inferred from homology"/>
<evidence type="ECO:0000256" key="5">
    <source>
        <dbReference type="ARBA" id="ARBA00022898"/>
    </source>
</evidence>
<dbReference type="PANTHER" id="PTHR11601:SF34">
    <property type="entry name" value="CYSTEINE DESULFURASE"/>
    <property type="match status" value="1"/>
</dbReference>
<dbReference type="Gene3D" id="3.40.640.10">
    <property type="entry name" value="Type I PLP-dependent aspartate aminotransferase-like (Major domain)"/>
    <property type="match status" value="1"/>
</dbReference>
<dbReference type="Gene3D" id="3.90.1150.10">
    <property type="entry name" value="Aspartate Aminotransferase, domain 1"/>
    <property type="match status" value="1"/>
</dbReference>
<dbReference type="InterPro" id="IPR015424">
    <property type="entry name" value="PyrdxlP-dep_Trfase"/>
</dbReference>
<evidence type="ECO:0000313" key="10">
    <source>
        <dbReference type="EMBL" id="QQO08007.1"/>
    </source>
</evidence>
<reference evidence="10" key="1">
    <citation type="submission" date="2021-01" db="EMBL/GenBank/DDBJ databases">
        <title>Description of Breznakiella homolactica.</title>
        <authorList>
            <person name="Song Y."/>
            <person name="Brune A."/>
        </authorList>
    </citation>
    <scope>NUCLEOTIDE SEQUENCE</scope>
    <source>
        <strain evidence="10">RmG30</strain>
    </source>
</reference>
<keyword evidence="11" id="KW-1185">Reference proteome</keyword>
<evidence type="ECO:0000256" key="8">
    <source>
        <dbReference type="ARBA" id="ARBA00050776"/>
    </source>
</evidence>
<dbReference type="GO" id="GO:0031071">
    <property type="term" value="F:cysteine desulfurase activity"/>
    <property type="evidence" value="ECO:0007669"/>
    <property type="project" value="UniProtKB-EC"/>
</dbReference>
<dbReference type="Proteomes" id="UP000595917">
    <property type="component" value="Chromosome"/>
</dbReference>
<dbReference type="InterPro" id="IPR015421">
    <property type="entry name" value="PyrdxlP-dep_Trfase_major"/>
</dbReference>
<dbReference type="Pfam" id="PF00266">
    <property type="entry name" value="Aminotran_5"/>
    <property type="match status" value="1"/>
</dbReference>
<dbReference type="InterPro" id="IPR000192">
    <property type="entry name" value="Aminotrans_V_dom"/>
</dbReference>
<comment type="similarity">
    <text evidence="2">Belongs to the class-V pyridoxal-phosphate-dependent aminotransferase family. NifS/IscS subfamily.</text>
</comment>
<feature type="domain" description="Aminotransferase class V" evidence="9">
    <location>
        <begin position="5"/>
        <end position="364"/>
    </location>
</feature>
<dbReference type="InterPro" id="IPR015422">
    <property type="entry name" value="PyrdxlP-dep_Trfase_small"/>
</dbReference>
<accession>A0A7T7XKM5</accession>
<comment type="cofactor">
    <cofactor evidence="1">
        <name>pyridoxal 5'-phosphate</name>
        <dbReference type="ChEBI" id="CHEBI:597326"/>
    </cofactor>
</comment>
<dbReference type="PANTHER" id="PTHR11601">
    <property type="entry name" value="CYSTEINE DESULFURYLASE FAMILY MEMBER"/>
    <property type="match status" value="1"/>
</dbReference>
<evidence type="ECO:0000256" key="2">
    <source>
        <dbReference type="ARBA" id="ARBA00006490"/>
    </source>
</evidence>
<sequence>MDRFYFDWAATSIPDEAAAHSVPFGNPSSRHAEGKEARRVLENARKRCAKVLGVPEKHIFFTSGGTESNALVLHASLMRPDSQGILLSSAEHPSIRENGAVLARLGKRVAWVSPEKDGRVSPQTLEKALKKAENPRLVSAAWVNNEIGSVSDIPELVRAARGSGPVHFHCDMVQGIGKIPCRLSEWDLDSASMSAHKLGGPRGAGILYLRKPLEPLYSGGGQESGIRPGTENTAGAAAFADALERHGSGGTVEEAFVLARDRWKVLITELSALSRFSAIPADREPEDPRFSPYILQCAFEGIPGEVMARMLDDAGFAVSTGSACSSASRKRPVLEAMGIPQAKALEGIRISQGWTTGRKDIELLVSAIRTILNKF</sequence>
<evidence type="ECO:0000256" key="4">
    <source>
        <dbReference type="ARBA" id="ARBA00022723"/>
    </source>
</evidence>
<keyword evidence="5" id="KW-0663">Pyridoxal phosphate</keyword>